<dbReference type="Proteomes" id="UP001239795">
    <property type="component" value="Unassembled WGS sequence"/>
</dbReference>
<feature type="domain" description="Chitin-binding type-1" evidence="10">
    <location>
        <begin position="258"/>
        <end position="303"/>
    </location>
</feature>
<keyword evidence="6" id="KW-0119">Carbohydrate metabolism</keyword>
<dbReference type="AlphaFoldDB" id="A0AAI9XFT1"/>
<dbReference type="EMBL" id="MLGG01000079">
    <property type="protein sequence ID" value="KAK1447388.1"/>
    <property type="molecule type" value="Genomic_DNA"/>
</dbReference>
<evidence type="ECO:0000256" key="9">
    <source>
        <dbReference type="SAM" id="SignalP"/>
    </source>
</evidence>
<dbReference type="SMART" id="SM00270">
    <property type="entry name" value="ChtBD1"/>
    <property type="match status" value="9"/>
</dbReference>
<keyword evidence="4 9" id="KW-0732">Signal</keyword>
<feature type="chain" id="PRO_5042561931" description="Chitin-binding type-1 domain-containing protein" evidence="9">
    <location>
        <begin position="17"/>
        <end position="584"/>
    </location>
</feature>
<feature type="disulfide bond" evidence="8">
    <location>
        <begin position="382"/>
        <end position="396"/>
    </location>
</feature>
<keyword evidence="5" id="KW-0378">Hydrolase</keyword>
<feature type="domain" description="Chitin-binding type-1" evidence="10">
    <location>
        <begin position="467"/>
        <end position="514"/>
    </location>
</feature>
<dbReference type="GO" id="GO:0046872">
    <property type="term" value="F:metal ion binding"/>
    <property type="evidence" value="ECO:0007669"/>
    <property type="project" value="UniProtKB-KW"/>
</dbReference>
<comment type="caution">
    <text evidence="8">Lacks conserved residue(s) required for the propagation of feature annotation.</text>
</comment>
<feature type="domain" description="Chitin-binding type-1" evidence="10">
    <location>
        <begin position="152"/>
        <end position="197"/>
    </location>
</feature>
<sequence length="584" mass="57095">MKAAIFCWLLPALVTSQSVTVTTATLSPWQTGEVTPDGTCGGTTGFVCSPVWGACCSKDGKCGRSAAFCGDGCQPAAGNCNAPAPAPAPPPGPGSISPDGSCGGANQYNCTTSPFGDCCSSSGYCGTTLGHCGSGCQDLFGTCGATTNVSSDGQCGSNGKTCLGSTFGDCCSSGGYCGTSSDHCDAGCNAAFGTCSNADSGSISTDGTCGKNGKTCKGSKFGDCCSSGGFCGTSKDHCQAGCQSQFGTCGAEDNVSTDGTCGTNGKTCKGSSFGDCCSSTGFCGKSTAHCDAGCNAAFGTCNEAASGISADGQCGKNGKTCKGSAFGDCCSSGGYCGKSSDHCDAGCNASFGTCNTAAGSISTDGTCGKNGKTCKGSAFGDCCSSGGFCGKSSEHCDAGCNPSFGTCNEGASSISTDGNCGSKNGKTCKGSTFGDCCSSNGYCGKSTDHCRNGCQLSYGLCTGISSDAVCGTKNGKTCAGSGLGNCCSSGGYCGSTGAHCGQGCQKDSSSGCLTANIPSVDGTCGSSKGGFTCAGGPFDANLALDAALRRRKDFACFAISGIRKRALNNLFRIAPLFIEKFTSL</sequence>
<evidence type="ECO:0000256" key="2">
    <source>
        <dbReference type="ARBA" id="ARBA00022669"/>
    </source>
</evidence>
<dbReference type="InterPro" id="IPR001002">
    <property type="entry name" value="Chitin-bd_1"/>
</dbReference>
<keyword evidence="12" id="KW-1185">Reference proteome</keyword>
<feature type="domain" description="Chitin-binding type-1" evidence="10">
    <location>
        <begin position="417"/>
        <end position="463"/>
    </location>
</feature>
<dbReference type="PANTHER" id="PTHR46471">
    <property type="entry name" value="CHITIN DEACETYLASE"/>
    <property type="match status" value="1"/>
</dbReference>
<evidence type="ECO:0000259" key="10">
    <source>
        <dbReference type="PROSITE" id="PS50941"/>
    </source>
</evidence>
<evidence type="ECO:0000256" key="3">
    <source>
        <dbReference type="ARBA" id="ARBA00022723"/>
    </source>
</evidence>
<name>A0AAI9XFT1_9PEZI</name>
<feature type="disulfide bond" evidence="8">
    <location>
        <begin position="276"/>
        <end position="290"/>
    </location>
</feature>
<gene>
    <name evidence="11" type="ORF">CMEL01_09227</name>
</gene>
<feature type="domain" description="Chitin-binding type-1" evidence="10">
    <location>
        <begin position="37"/>
        <end position="82"/>
    </location>
</feature>
<feature type="disulfide bond" evidence="8">
    <location>
        <begin position="118"/>
        <end position="132"/>
    </location>
</feature>
<evidence type="ECO:0000256" key="8">
    <source>
        <dbReference type="PROSITE-ProRule" id="PRU00261"/>
    </source>
</evidence>
<reference evidence="11 12" key="1">
    <citation type="submission" date="2016-10" db="EMBL/GenBank/DDBJ databases">
        <title>The genome sequence of Colletotrichum fioriniae PJ7.</title>
        <authorList>
            <person name="Baroncelli R."/>
        </authorList>
    </citation>
    <scope>NUCLEOTIDE SEQUENCE [LARGE SCALE GENOMIC DNA]</scope>
    <source>
        <strain evidence="11">Col 31</strain>
    </source>
</reference>
<feature type="disulfide bond" evidence="8">
    <location>
        <begin position="436"/>
        <end position="450"/>
    </location>
</feature>
<keyword evidence="7" id="KW-0170">Cobalt</keyword>
<feature type="signal peptide" evidence="9">
    <location>
        <begin position="1"/>
        <end position="16"/>
    </location>
</feature>
<feature type="domain" description="Chitin-binding type-1" evidence="10">
    <location>
        <begin position="311"/>
        <end position="356"/>
    </location>
</feature>
<evidence type="ECO:0000313" key="12">
    <source>
        <dbReference type="Proteomes" id="UP001239795"/>
    </source>
</evidence>
<feature type="domain" description="Chitin-binding type-1" evidence="10">
    <location>
        <begin position="364"/>
        <end position="409"/>
    </location>
</feature>
<evidence type="ECO:0000256" key="5">
    <source>
        <dbReference type="ARBA" id="ARBA00022801"/>
    </source>
</evidence>
<evidence type="ECO:0000256" key="7">
    <source>
        <dbReference type="ARBA" id="ARBA00023285"/>
    </source>
</evidence>
<dbReference type="PANTHER" id="PTHR46471:SF2">
    <property type="entry name" value="CHITIN DEACETYLASE-RELATED"/>
    <property type="match status" value="1"/>
</dbReference>
<dbReference type="GO" id="GO:0016787">
    <property type="term" value="F:hydrolase activity"/>
    <property type="evidence" value="ECO:0007669"/>
    <property type="project" value="UniProtKB-KW"/>
</dbReference>
<feature type="disulfide bond" evidence="8">
    <location>
        <begin position="55"/>
        <end position="69"/>
    </location>
</feature>
<keyword evidence="8" id="KW-1015">Disulfide bond</keyword>
<evidence type="ECO:0000256" key="1">
    <source>
        <dbReference type="ARBA" id="ARBA00001941"/>
    </source>
</evidence>
<accession>A0AAI9XFT1</accession>
<comment type="caution">
    <text evidence="11">The sequence shown here is derived from an EMBL/GenBank/DDBJ whole genome shotgun (WGS) entry which is preliminary data.</text>
</comment>
<dbReference type="Gene3D" id="3.30.60.10">
    <property type="entry name" value="Endochitinase-like"/>
    <property type="match status" value="9"/>
</dbReference>
<dbReference type="PROSITE" id="PS50941">
    <property type="entry name" value="CHIT_BIND_I_2"/>
    <property type="match status" value="9"/>
</dbReference>
<dbReference type="GO" id="GO:0008061">
    <property type="term" value="F:chitin binding"/>
    <property type="evidence" value="ECO:0007669"/>
    <property type="project" value="UniProtKB-UniRule"/>
</dbReference>
<feature type="domain" description="Chitin-binding type-1" evidence="10">
    <location>
        <begin position="206"/>
        <end position="251"/>
    </location>
</feature>
<feature type="disulfide bond" evidence="8">
    <location>
        <begin position="329"/>
        <end position="343"/>
    </location>
</feature>
<protein>
    <recommendedName>
        <fullName evidence="10">Chitin-binding type-1 domain-containing protein</fullName>
    </recommendedName>
</protein>
<comment type="cofactor">
    <cofactor evidence="1">
        <name>Co(2+)</name>
        <dbReference type="ChEBI" id="CHEBI:48828"/>
    </cofactor>
</comment>
<dbReference type="InterPro" id="IPR036861">
    <property type="entry name" value="Endochitinase-like_sf"/>
</dbReference>
<evidence type="ECO:0000313" key="11">
    <source>
        <dbReference type="EMBL" id="KAK1447388.1"/>
    </source>
</evidence>
<keyword evidence="2 8" id="KW-0147">Chitin-binding</keyword>
<evidence type="ECO:0000256" key="4">
    <source>
        <dbReference type="ARBA" id="ARBA00022729"/>
    </source>
</evidence>
<organism evidence="11 12">
    <name type="scientific">Colletotrichum melonis</name>
    <dbReference type="NCBI Taxonomy" id="1209925"/>
    <lineage>
        <taxon>Eukaryota</taxon>
        <taxon>Fungi</taxon>
        <taxon>Dikarya</taxon>
        <taxon>Ascomycota</taxon>
        <taxon>Pezizomycotina</taxon>
        <taxon>Sordariomycetes</taxon>
        <taxon>Hypocreomycetidae</taxon>
        <taxon>Glomerellales</taxon>
        <taxon>Glomerellaceae</taxon>
        <taxon>Colletotrichum</taxon>
        <taxon>Colletotrichum acutatum species complex</taxon>
    </lineage>
</organism>
<feature type="disulfide bond" evidence="8">
    <location>
        <begin position="170"/>
        <end position="184"/>
    </location>
</feature>
<dbReference type="SUPFAM" id="SSF57016">
    <property type="entry name" value="Plant lectins/antimicrobial peptides"/>
    <property type="match status" value="9"/>
</dbReference>
<keyword evidence="3" id="KW-0479">Metal-binding</keyword>
<evidence type="ECO:0000256" key="6">
    <source>
        <dbReference type="ARBA" id="ARBA00023277"/>
    </source>
</evidence>
<feature type="disulfide bond" evidence="8">
    <location>
        <begin position="224"/>
        <end position="238"/>
    </location>
</feature>
<proteinExistence type="predicted"/>
<feature type="domain" description="Chitin-binding type-1" evidence="10">
    <location>
        <begin position="99"/>
        <end position="145"/>
    </location>
</feature>
<feature type="disulfide bond" evidence="8">
    <location>
        <begin position="486"/>
        <end position="500"/>
    </location>
</feature>